<organism evidence="1 2">
    <name type="scientific">Streptomyces albiaxialis</name>
    <dbReference type="NCBI Taxonomy" id="329523"/>
    <lineage>
        <taxon>Bacteria</taxon>
        <taxon>Bacillati</taxon>
        <taxon>Actinomycetota</taxon>
        <taxon>Actinomycetes</taxon>
        <taxon>Kitasatosporales</taxon>
        <taxon>Streptomycetaceae</taxon>
        <taxon>Streptomyces</taxon>
    </lineage>
</organism>
<name>A0ABN2W129_9ACTN</name>
<accession>A0ABN2W129</accession>
<dbReference type="RefSeq" id="WP_344529461.1">
    <property type="nucleotide sequence ID" value="NZ_BAAAPE010000009.1"/>
</dbReference>
<proteinExistence type="predicted"/>
<dbReference type="InterPro" id="IPR017211">
    <property type="entry name" value="UCP037465_Znf"/>
</dbReference>
<reference evidence="1 2" key="1">
    <citation type="journal article" date="2019" name="Int. J. Syst. Evol. Microbiol.">
        <title>The Global Catalogue of Microorganisms (GCM) 10K type strain sequencing project: providing services to taxonomists for standard genome sequencing and annotation.</title>
        <authorList>
            <consortium name="The Broad Institute Genomics Platform"/>
            <consortium name="The Broad Institute Genome Sequencing Center for Infectious Disease"/>
            <person name="Wu L."/>
            <person name="Ma J."/>
        </authorList>
    </citation>
    <scope>NUCLEOTIDE SEQUENCE [LARGE SCALE GENOMIC DNA]</scope>
    <source>
        <strain evidence="1 2">JCM 15478</strain>
    </source>
</reference>
<dbReference type="Pfam" id="PF09947">
    <property type="entry name" value="DUF2180"/>
    <property type="match status" value="1"/>
</dbReference>
<evidence type="ECO:0008006" key="3">
    <source>
        <dbReference type="Google" id="ProtNLM"/>
    </source>
</evidence>
<gene>
    <name evidence="1" type="ORF">GCM10009801_37000</name>
</gene>
<comment type="caution">
    <text evidence="1">The sequence shown here is derived from an EMBL/GenBank/DDBJ whole genome shotgun (WGS) entry which is preliminary data.</text>
</comment>
<protein>
    <recommendedName>
        <fullName evidence="3">DUF2180 family protein</fullName>
    </recommendedName>
</protein>
<keyword evidence="2" id="KW-1185">Reference proteome</keyword>
<evidence type="ECO:0000313" key="1">
    <source>
        <dbReference type="EMBL" id="GAA2079450.1"/>
    </source>
</evidence>
<dbReference type="EMBL" id="BAAAPE010000009">
    <property type="protein sequence ID" value="GAA2079450.1"/>
    <property type="molecule type" value="Genomic_DNA"/>
</dbReference>
<evidence type="ECO:0000313" key="2">
    <source>
        <dbReference type="Proteomes" id="UP001500016"/>
    </source>
</evidence>
<dbReference type="Proteomes" id="UP001500016">
    <property type="component" value="Unassembled WGS sequence"/>
</dbReference>
<sequence length="70" mass="7600">MDCYDCLARDTERRAVAVCRRCGAGLCGDHVRLSPETVHQVAGTGTASSEKRARRLTCGVCHEAEHSPNQ</sequence>